<dbReference type="AlphaFoldDB" id="A0A6C0HYH8"/>
<name>A0A6C0HYH8_9ZZZZ</name>
<reference evidence="2" key="1">
    <citation type="journal article" date="2020" name="Nature">
        <title>Giant virus diversity and host interactions through global metagenomics.</title>
        <authorList>
            <person name="Schulz F."/>
            <person name="Roux S."/>
            <person name="Paez-Espino D."/>
            <person name="Jungbluth S."/>
            <person name="Walsh D.A."/>
            <person name="Denef V.J."/>
            <person name="McMahon K.D."/>
            <person name="Konstantinidis K.T."/>
            <person name="Eloe-Fadrosh E.A."/>
            <person name="Kyrpides N.C."/>
            <person name="Woyke T."/>
        </authorList>
    </citation>
    <scope>NUCLEOTIDE SEQUENCE</scope>
    <source>
        <strain evidence="2">GVMAG-M-3300023184-17</strain>
    </source>
</reference>
<evidence type="ECO:0000313" key="2">
    <source>
        <dbReference type="EMBL" id="QHT85450.1"/>
    </source>
</evidence>
<dbReference type="SUPFAM" id="SSF51197">
    <property type="entry name" value="Clavaminate synthase-like"/>
    <property type="match status" value="1"/>
</dbReference>
<feature type="domain" description="Cupin-like" evidence="1">
    <location>
        <begin position="122"/>
        <end position="223"/>
    </location>
</feature>
<dbReference type="InterPro" id="IPR041667">
    <property type="entry name" value="Cupin_8"/>
</dbReference>
<dbReference type="Gene3D" id="2.60.120.10">
    <property type="entry name" value="Jelly Rolls"/>
    <property type="match status" value="1"/>
</dbReference>
<protein>
    <recommendedName>
        <fullName evidence="1">Cupin-like domain-containing protein</fullName>
    </recommendedName>
</protein>
<organism evidence="2">
    <name type="scientific">viral metagenome</name>
    <dbReference type="NCBI Taxonomy" id="1070528"/>
    <lineage>
        <taxon>unclassified sequences</taxon>
        <taxon>metagenomes</taxon>
        <taxon>organismal metagenomes</taxon>
    </lineage>
</organism>
<proteinExistence type="predicted"/>
<sequence>MIAIVVFLYLHIWFQLKTNNELEVYEIAFQKEKLEEVCNLKQPVLFDYEDPTLDVDTKEYGSFDVTVCDSNYKKTMVPLEKVMEMKNYALCDNEDFLRDTLLQHQYTNTDLLLRPPLVCTMSYDLFMGSDQYTTRLQYHNQFRNYFVVTKGSITVKVTPPRNAKFLNEIKNLETQEFYSTVNPWKEKTKIKFLEITVSKGKMLFLPAYWWYSIRLEKDACVCIFHYRTIMNVAATLPDVCSGWLQRQNKVTPRVNRASSAVSRT</sequence>
<accession>A0A6C0HYH8</accession>
<dbReference type="EMBL" id="MN740041">
    <property type="protein sequence ID" value="QHT85450.1"/>
    <property type="molecule type" value="Genomic_DNA"/>
</dbReference>
<dbReference type="InterPro" id="IPR014710">
    <property type="entry name" value="RmlC-like_jellyroll"/>
</dbReference>
<dbReference type="Pfam" id="PF13621">
    <property type="entry name" value="Cupin_8"/>
    <property type="match status" value="1"/>
</dbReference>
<evidence type="ECO:0000259" key="1">
    <source>
        <dbReference type="Pfam" id="PF13621"/>
    </source>
</evidence>